<feature type="domain" description="Methanogenesis regulatory protein FilR1 middle" evidence="1">
    <location>
        <begin position="6"/>
        <end position="78"/>
    </location>
</feature>
<sequence>MNTIQSKDEYLEYFEEMIATDRLTIYRTETNLSPPVGIINDCVQLLAVDGDLPRTLIETSHSQVYEWATDTFEAYKQQAELVMASDMGITTS</sequence>
<name>V4H811_9EURY</name>
<evidence type="ECO:0000313" key="3">
    <source>
        <dbReference type="Proteomes" id="UP000017840"/>
    </source>
</evidence>
<keyword evidence="3" id="KW-1185">Reference proteome</keyword>
<dbReference type="InterPro" id="IPR013561">
    <property type="entry name" value="FilR1_middle_dom"/>
</dbReference>
<dbReference type="Proteomes" id="UP000017840">
    <property type="component" value="Unassembled WGS sequence"/>
</dbReference>
<dbReference type="AlphaFoldDB" id="V4H811"/>
<comment type="caution">
    <text evidence="2">The sequence shown here is derived from an EMBL/GenBank/DDBJ whole genome shotgun (WGS) entry which is preliminary data.</text>
</comment>
<accession>V4H811</accession>
<protein>
    <recommendedName>
        <fullName evidence="1">Methanogenesis regulatory protein FilR1 middle domain-containing protein</fullName>
    </recommendedName>
</protein>
<evidence type="ECO:0000259" key="1">
    <source>
        <dbReference type="Pfam" id="PF08350"/>
    </source>
</evidence>
<proteinExistence type="predicted"/>
<organism evidence="2 3">
    <name type="scientific">Candidatus Halobonum tyrrellensis G22</name>
    <dbReference type="NCBI Taxonomy" id="1324957"/>
    <lineage>
        <taxon>Archaea</taxon>
        <taxon>Methanobacteriati</taxon>
        <taxon>Methanobacteriota</taxon>
        <taxon>Stenosarchaea group</taxon>
        <taxon>Halobacteria</taxon>
        <taxon>Halobacteriales</taxon>
        <taxon>Haloferacaceae</taxon>
        <taxon>Candidatus Halobonum</taxon>
    </lineage>
</organism>
<gene>
    <name evidence="2" type="ORF">K933_17042</name>
</gene>
<evidence type="ECO:0000313" key="2">
    <source>
        <dbReference type="EMBL" id="ESP86810.1"/>
    </source>
</evidence>
<dbReference type="EMBL" id="ASGZ01000070">
    <property type="protein sequence ID" value="ESP86810.1"/>
    <property type="molecule type" value="Genomic_DNA"/>
</dbReference>
<reference evidence="2 3" key="1">
    <citation type="journal article" date="2013" name="Genome Announc.">
        <title>Draft Genome Sequence of 'Candidatus Halobonum tyrrellensis' Strain G22, Isolated from the Hypersaline Waters of Lake Tyrrell, Australia.</title>
        <authorList>
            <person name="Ugalde J.A."/>
            <person name="Narasingarao P."/>
            <person name="Kuo S."/>
            <person name="Podell S."/>
            <person name="Allen E.E."/>
        </authorList>
    </citation>
    <scope>NUCLEOTIDE SEQUENCE [LARGE SCALE GENOMIC DNA]</scope>
    <source>
        <strain evidence="2 3">G22</strain>
    </source>
</reference>
<dbReference type="Pfam" id="PF08350">
    <property type="entry name" value="FilR1_middle"/>
    <property type="match status" value="1"/>
</dbReference>